<dbReference type="PRINTS" id="PR00039">
    <property type="entry name" value="HTHLYSR"/>
</dbReference>
<dbReference type="GO" id="GO:0003677">
    <property type="term" value="F:DNA binding"/>
    <property type="evidence" value="ECO:0007669"/>
    <property type="project" value="UniProtKB-KW"/>
</dbReference>
<dbReference type="InterPro" id="IPR036390">
    <property type="entry name" value="WH_DNA-bd_sf"/>
</dbReference>
<dbReference type="KEGG" id="smx:SM11_chr2923"/>
<dbReference type="EMBL" id="CP001830">
    <property type="protein sequence ID" value="AEH80168.1"/>
    <property type="molecule type" value="Genomic_DNA"/>
</dbReference>
<dbReference type="InterPro" id="IPR050176">
    <property type="entry name" value="LTTR"/>
</dbReference>
<sequence length="313" mass="33756">MPVIKFSYGDSMSTPLDSDLLRTFLAVADTGNLTRAADTVRRTQSAVSMQIRKLEELIGSALFERHSRGVILTDDGRRLADNARRIVSLLDDTAAAMRSPALEGSVRIGISEEYVNSTLPKALGAFAAIHPGVEVTVRQETSMANSAALAAGELDIAVVFEPGGRSRNEVLMVNPTVWATCDQHGAHERRPVPIATYTYAEGGWCDELARRSLQSRGIESRIAYVSRTSGGLIAALISGLAIAPLSRTAIPAGCRELTEEDGFGIIDMTNVVLRTRRGNRSPTVDAMADAIRRAFRAPAEKEKEEVRSTTTDG</sequence>
<dbReference type="Pfam" id="PF03466">
    <property type="entry name" value="LysR_substrate"/>
    <property type="match status" value="1"/>
</dbReference>
<dbReference type="PROSITE" id="PS50931">
    <property type="entry name" value="HTH_LYSR"/>
    <property type="match status" value="1"/>
</dbReference>
<keyword evidence="2" id="KW-0805">Transcription regulation</keyword>
<evidence type="ECO:0000256" key="2">
    <source>
        <dbReference type="ARBA" id="ARBA00023015"/>
    </source>
</evidence>
<proteinExistence type="inferred from homology"/>
<dbReference type="Gene3D" id="1.10.10.10">
    <property type="entry name" value="Winged helix-like DNA-binding domain superfamily/Winged helix DNA-binding domain"/>
    <property type="match status" value="1"/>
</dbReference>
<gene>
    <name evidence="6" type="ordered locus">SM11_chr2923</name>
</gene>
<dbReference type="Gene3D" id="3.40.190.10">
    <property type="entry name" value="Periplasmic binding protein-like II"/>
    <property type="match status" value="2"/>
</dbReference>
<evidence type="ECO:0000259" key="5">
    <source>
        <dbReference type="PROSITE" id="PS50931"/>
    </source>
</evidence>
<reference evidence="6 7" key="1">
    <citation type="journal article" date="2011" name="J. Biotechnol.">
        <title>The complete genome sequence of the dominant Sinorhizobium meliloti field isolate SM11 extends the S. meliloti pan-genome.</title>
        <authorList>
            <person name="Schneiker-Bekel S."/>
            <person name="Wibberg D."/>
            <person name="Bekel T."/>
            <person name="Blom J."/>
            <person name="Linke B."/>
            <person name="Neuweger H."/>
            <person name="Stiens M."/>
            <person name="Vorholter F.J."/>
            <person name="Weidner S."/>
            <person name="Goesmann A."/>
            <person name="Puhler A."/>
            <person name="Schluter A."/>
        </authorList>
    </citation>
    <scope>NUCLEOTIDE SEQUENCE [LARGE SCALE GENOMIC DNA]</scope>
    <source>
        <strain evidence="6 7">SM11</strain>
    </source>
</reference>
<dbReference type="InterPro" id="IPR000847">
    <property type="entry name" value="LysR_HTH_N"/>
</dbReference>
<dbReference type="SUPFAM" id="SSF46785">
    <property type="entry name" value="Winged helix' DNA-binding domain"/>
    <property type="match status" value="1"/>
</dbReference>
<dbReference type="GO" id="GO:0003700">
    <property type="term" value="F:DNA-binding transcription factor activity"/>
    <property type="evidence" value="ECO:0007669"/>
    <property type="project" value="InterPro"/>
</dbReference>
<organism evidence="6 7">
    <name type="scientific">Sinorhizobium meliloti (strain SM11)</name>
    <dbReference type="NCBI Taxonomy" id="707241"/>
    <lineage>
        <taxon>Bacteria</taxon>
        <taxon>Pseudomonadati</taxon>
        <taxon>Pseudomonadota</taxon>
        <taxon>Alphaproteobacteria</taxon>
        <taxon>Hyphomicrobiales</taxon>
        <taxon>Rhizobiaceae</taxon>
        <taxon>Sinorhizobium/Ensifer group</taxon>
        <taxon>Sinorhizobium</taxon>
    </lineage>
</organism>
<evidence type="ECO:0000256" key="1">
    <source>
        <dbReference type="ARBA" id="ARBA00009437"/>
    </source>
</evidence>
<dbReference type="PATRIC" id="fig|707241.3.peg.3047"/>
<evidence type="ECO:0000256" key="3">
    <source>
        <dbReference type="ARBA" id="ARBA00023125"/>
    </source>
</evidence>
<dbReference type="PANTHER" id="PTHR30579">
    <property type="entry name" value="TRANSCRIPTIONAL REGULATOR"/>
    <property type="match status" value="1"/>
</dbReference>
<dbReference type="HOGENOM" id="CLU_039613_1_3_5"/>
<dbReference type="InterPro" id="IPR005119">
    <property type="entry name" value="LysR_subst-bd"/>
</dbReference>
<dbReference type="Pfam" id="PF00126">
    <property type="entry name" value="HTH_1"/>
    <property type="match status" value="1"/>
</dbReference>
<comment type="similarity">
    <text evidence="1">Belongs to the LysR transcriptional regulatory family.</text>
</comment>
<evidence type="ECO:0000313" key="6">
    <source>
        <dbReference type="EMBL" id="AEH80168.1"/>
    </source>
</evidence>
<dbReference type="Proteomes" id="UP000009045">
    <property type="component" value="Chromosome"/>
</dbReference>
<evidence type="ECO:0000313" key="7">
    <source>
        <dbReference type="Proteomes" id="UP000009045"/>
    </source>
</evidence>
<protein>
    <submittedName>
        <fullName evidence="6">Transcription regulator LysR family</fullName>
    </submittedName>
</protein>
<dbReference type="FunFam" id="1.10.10.10:FF:000001">
    <property type="entry name" value="LysR family transcriptional regulator"/>
    <property type="match status" value="1"/>
</dbReference>
<dbReference type="PANTHER" id="PTHR30579:SF7">
    <property type="entry name" value="HTH-TYPE TRANSCRIPTIONAL REGULATOR LRHA-RELATED"/>
    <property type="match status" value="1"/>
</dbReference>
<keyword evidence="4" id="KW-0804">Transcription</keyword>
<dbReference type="SMR" id="F7X8A4"/>
<name>F7X8A4_SINMM</name>
<dbReference type="InterPro" id="IPR036388">
    <property type="entry name" value="WH-like_DNA-bd_sf"/>
</dbReference>
<keyword evidence="3" id="KW-0238">DNA-binding</keyword>
<dbReference type="SUPFAM" id="SSF53850">
    <property type="entry name" value="Periplasmic binding protein-like II"/>
    <property type="match status" value="1"/>
</dbReference>
<accession>F7X8A4</accession>
<feature type="domain" description="HTH lysR-type" evidence="5">
    <location>
        <begin position="16"/>
        <end position="73"/>
    </location>
</feature>
<evidence type="ECO:0000256" key="4">
    <source>
        <dbReference type="ARBA" id="ARBA00023163"/>
    </source>
</evidence>
<dbReference type="AlphaFoldDB" id="F7X8A4"/>